<proteinExistence type="predicted"/>
<dbReference type="Pfam" id="PF13460">
    <property type="entry name" value="NAD_binding_10"/>
    <property type="match status" value="1"/>
</dbReference>
<dbReference type="CDD" id="cd05243">
    <property type="entry name" value="SDR_a5"/>
    <property type="match status" value="1"/>
</dbReference>
<organism evidence="3 5">
    <name type="scientific">Salinicoccus halodurans</name>
    <dbReference type="NCBI Taxonomy" id="407035"/>
    <lineage>
        <taxon>Bacteria</taxon>
        <taxon>Bacillati</taxon>
        <taxon>Bacillota</taxon>
        <taxon>Bacilli</taxon>
        <taxon>Bacillales</taxon>
        <taxon>Staphylococcaceae</taxon>
        <taxon>Salinicoccus</taxon>
    </lineage>
</organism>
<reference evidence="2 4" key="1">
    <citation type="journal article" date="2015" name="Int. J. Syst. Evol. Microbiol.">
        <title>Complete genome sequence of Salinicoccus halodurans H3B36, isolated from the Qaidam Basin in China.</title>
        <authorList>
            <person name="Jiang K."/>
            <person name="Xue Y."/>
            <person name="Ma Y."/>
        </authorList>
    </citation>
    <scope>NUCLEOTIDE SEQUENCE [LARGE SCALE GENOMIC DNA]</scope>
    <source>
        <strain evidence="2 4">H3B36</strain>
    </source>
</reference>
<dbReference type="Proteomes" id="UP000183090">
    <property type="component" value="Unassembled WGS sequence"/>
</dbReference>
<feature type="domain" description="NAD(P)-binding" evidence="1">
    <location>
        <begin position="8"/>
        <end position="192"/>
    </location>
</feature>
<evidence type="ECO:0000259" key="1">
    <source>
        <dbReference type="Pfam" id="PF13460"/>
    </source>
</evidence>
<dbReference type="EMBL" id="FOTB01000003">
    <property type="protein sequence ID" value="SFK74953.1"/>
    <property type="molecule type" value="Genomic_DNA"/>
</dbReference>
<gene>
    <name evidence="2" type="ORF">AAT16_00540</name>
    <name evidence="3" type="ORF">SAMN05216235_1474</name>
</gene>
<dbReference type="InterPro" id="IPR016040">
    <property type="entry name" value="NAD(P)-bd_dom"/>
</dbReference>
<accession>A0A0F7HIF7</accession>
<evidence type="ECO:0000313" key="5">
    <source>
        <dbReference type="Proteomes" id="UP000183090"/>
    </source>
</evidence>
<dbReference type="InterPro" id="IPR036291">
    <property type="entry name" value="NAD(P)-bd_dom_sf"/>
</dbReference>
<evidence type="ECO:0000313" key="2">
    <source>
        <dbReference type="EMBL" id="AKG72837.1"/>
    </source>
</evidence>
<evidence type="ECO:0000313" key="4">
    <source>
        <dbReference type="Proteomes" id="UP000034029"/>
    </source>
</evidence>
<dbReference type="PANTHER" id="PTHR15020:SF50">
    <property type="entry name" value="UPF0659 PROTEIN YMR090W"/>
    <property type="match status" value="1"/>
</dbReference>
<dbReference type="OrthoDB" id="9803892at2"/>
<name>A0A0F7HIF7_9STAP</name>
<reference evidence="3 5" key="3">
    <citation type="submission" date="2016-10" db="EMBL/GenBank/DDBJ databases">
        <authorList>
            <person name="Varghese N."/>
            <person name="Submissions S."/>
        </authorList>
    </citation>
    <scope>NUCLEOTIDE SEQUENCE [LARGE SCALE GENOMIC DNA]</scope>
    <source>
        <strain evidence="3 5">CGMCC 1.6501</strain>
    </source>
</reference>
<sequence>MAKVLVVGANGQVAKFLTSKLKEKGHDPVAMIRKEEQAAQFKEQGIETVLADLEKDFSHAFENVDTVVFAAGSGPHTGPDKTIIIDQEGAIETIDNTLDRGIKNFVMLSGLPVDGPKGTDDKMKPYFYAKHRADQYLKNTDLNYTILRPGLLTDDEETGKVQMVEHSDASSDATNGEVPRQDVAEVLAQIVDRNKLEGRIYYLIGGDTDIKDAL</sequence>
<dbReference type="PANTHER" id="PTHR15020">
    <property type="entry name" value="FLAVIN REDUCTASE-RELATED"/>
    <property type="match status" value="1"/>
</dbReference>
<dbReference type="Proteomes" id="UP000034029">
    <property type="component" value="Chromosome"/>
</dbReference>
<dbReference type="AlphaFoldDB" id="A0A0F7HIF7"/>
<keyword evidence="4" id="KW-1185">Reference proteome</keyword>
<dbReference type="KEGG" id="shv:AAT16_00540"/>
<protein>
    <submittedName>
        <fullName evidence="2">NAD-dependent dehydratase</fullName>
    </submittedName>
    <submittedName>
        <fullName evidence="3">Uncharacterized conserved protein YbjT, contains NAD(P)-binding and DUF2867 domains</fullName>
    </submittedName>
</protein>
<dbReference type="EMBL" id="CP011366">
    <property type="protein sequence ID" value="AKG72837.1"/>
    <property type="molecule type" value="Genomic_DNA"/>
</dbReference>
<dbReference type="Gene3D" id="3.40.50.720">
    <property type="entry name" value="NAD(P)-binding Rossmann-like Domain"/>
    <property type="match status" value="1"/>
</dbReference>
<reference evidence="4" key="2">
    <citation type="submission" date="2015-04" db="EMBL/GenBank/DDBJ databases">
        <title>Complete genome sequence of Salinicoccus halodurans strain H3B36, isolated from the Qaidam basin of China.</title>
        <authorList>
            <person name="Ma Y."/>
            <person name="Jiang K."/>
            <person name="Xue Y."/>
        </authorList>
    </citation>
    <scope>NUCLEOTIDE SEQUENCE [LARGE SCALE GENOMIC DNA]</scope>
    <source>
        <strain evidence="4">H3B36</strain>
    </source>
</reference>
<dbReference type="SUPFAM" id="SSF51735">
    <property type="entry name" value="NAD(P)-binding Rossmann-fold domains"/>
    <property type="match status" value="1"/>
</dbReference>
<dbReference type="RefSeq" id="WP_046789033.1">
    <property type="nucleotide sequence ID" value="NZ_CP011366.1"/>
</dbReference>
<evidence type="ECO:0000313" key="3">
    <source>
        <dbReference type="EMBL" id="SFK74953.1"/>
    </source>
</evidence>